<organism evidence="4 5">
    <name type="scientific">Geodermatophilus maliterrae</name>
    <dbReference type="NCBI Taxonomy" id="3162531"/>
    <lineage>
        <taxon>Bacteria</taxon>
        <taxon>Bacillati</taxon>
        <taxon>Actinomycetota</taxon>
        <taxon>Actinomycetes</taxon>
        <taxon>Geodermatophilales</taxon>
        <taxon>Geodermatophilaceae</taxon>
        <taxon>Geodermatophilus</taxon>
    </lineage>
</organism>
<dbReference type="GO" id="GO:0016829">
    <property type="term" value="F:lyase activity"/>
    <property type="evidence" value="ECO:0007669"/>
    <property type="project" value="UniProtKB-KW"/>
</dbReference>
<dbReference type="EMBL" id="JBFNXQ010000174">
    <property type="protein sequence ID" value="MEX5721807.1"/>
    <property type="molecule type" value="Genomic_DNA"/>
</dbReference>
<evidence type="ECO:0000256" key="1">
    <source>
        <dbReference type="ARBA" id="ARBA00001946"/>
    </source>
</evidence>
<dbReference type="InterPro" id="IPR015813">
    <property type="entry name" value="Pyrv/PenolPyrv_kinase-like_dom"/>
</dbReference>
<dbReference type="Pfam" id="PF15617">
    <property type="entry name" value="C-C_Bond_Lyase"/>
    <property type="match status" value="1"/>
</dbReference>
<comment type="caution">
    <text evidence="4">The sequence shown here is derived from an EMBL/GenBank/DDBJ whole genome shotgun (WGS) entry which is preliminary data.</text>
</comment>
<keyword evidence="5" id="KW-1185">Reference proteome</keyword>
<dbReference type="InterPro" id="IPR040442">
    <property type="entry name" value="Pyrv_kinase-like_dom_sf"/>
</dbReference>
<keyword evidence="4" id="KW-0456">Lyase</keyword>
<evidence type="ECO:0000256" key="3">
    <source>
        <dbReference type="ARBA" id="ARBA00022842"/>
    </source>
</evidence>
<reference evidence="4 5" key="1">
    <citation type="submission" date="2024-06" db="EMBL/GenBank/DDBJ databases">
        <title>Draft genome sequence of Geodermatophilus badlandi, a novel member of the Geodermatophilaceae isolated from badland sedimentary rocks in the Red desert, Wyoming, USA.</title>
        <authorList>
            <person name="Ben Tekaya S."/>
            <person name="Nouioui I."/>
            <person name="Flores G.M."/>
            <person name="Shaal M.N."/>
            <person name="Bredoire F."/>
            <person name="Basile F."/>
            <person name="Van Diepen L."/>
            <person name="Ward N.L."/>
        </authorList>
    </citation>
    <scope>NUCLEOTIDE SEQUENCE [LARGE SCALE GENOMIC DNA]</scope>
    <source>
        <strain evidence="4 5">WL48A</strain>
    </source>
</reference>
<evidence type="ECO:0000313" key="5">
    <source>
        <dbReference type="Proteomes" id="UP001560045"/>
    </source>
</evidence>
<protein>
    <submittedName>
        <fullName evidence="4">HpcH/HpaI aldolase/citrate lyase family protein</fullName>
    </submittedName>
</protein>
<keyword evidence="3" id="KW-0460">Magnesium</keyword>
<name>A0ABV3XMJ3_9ACTN</name>
<dbReference type="InterPro" id="IPR039480">
    <property type="entry name" value="C-C_Bond_Lyase-like"/>
</dbReference>
<proteinExistence type="predicted"/>
<sequence length="401" mass="42751">MRHFAYLTDDERGRLFAVPPEEVGPATQRGVLALALGATLYSPGTRPALDADAERAAAVGATSVVWCLEDAIPHAAVADAEANVVAALRRLSRRVDDGEAPVLPLLFVRVRTPGQIRSLALAAGPALARLTGFSLPKATGTTLGPMLQAIAEVSAATGHPLYGMPILETPDLAYRETRAETLAVLADVVAAHRDQVLCLRVGGTDLSGLFGLRRDRHTTIWDVAVVRDCLADVVNRFTRGGEHVVTGAVWEHIPGGPRLFKPQLRQSPFTEQHETGLRQRMIDDDLDGLVREVALDKANGVLGKTVIHPAHVSVVNALLTVSRSEYDDALEVLTARGRGGIAVSGHGRMNEIGPHALWAELVSRRAAVYGVVADEAALVELLAAGQRRLAEVFAAGEARRA</sequence>
<dbReference type="Proteomes" id="UP001560045">
    <property type="component" value="Unassembled WGS sequence"/>
</dbReference>
<dbReference type="PANTHER" id="PTHR32308:SF10">
    <property type="entry name" value="CITRATE LYASE SUBUNIT BETA"/>
    <property type="match status" value="1"/>
</dbReference>
<keyword evidence="2" id="KW-0479">Metal-binding</keyword>
<evidence type="ECO:0000256" key="2">
    <source>
        <dbReference type="ARBA" id="ARBA00022723"/>
    </source>
</evidence>
<dbReference type="RefSeq" id="WP_369210598.1">
    <property type="nucleotide sequence ID" value="NZ_JBFNXQ010000174.1"/>
</dbReference>
<dbReference type="SUPFAM" id="SSF51621">
    <property type="entry name" value="Phosphoenolpyruvate/pyruvate domain"/>
    <property type="match status" value="1"/>
</dbReference>
<gene>
    <name evidence="4" type="ORF">ABQ292_26010</name>
</gene>
<evidence type="ECO:0000313" key="4">
    <source>
        <dbReference type="EMBL" id="MEX5721807.1"/>
    </source>
</evidence>
<comment type="cofactor">
    <cofactor evidence="1">
        <name>Mg(2+)</name>
        <dbReference type="ChEBI" id="CHEBI:18420"/>
    </cofactor>
</comment>
<accession>A0ABV3XMJ3</accession>
<dbReference type="PANTHER" id="PTHR32308">
    <property type="entry name" value="LYASE BETA SUBUNIT, PUTATIVE (AFU_ORTHOLOGUE AFUA_4G13030)-RELATED"/>
    <property type="match status" value="1"/>
</dbReference>
<dbReference type="Gene3D" id="3.20.20.60">
    <property type="entry name" value="Phosphoenolpyruvate-binding domains"/>
    <property type="match status" value="2"/>
</dbReference>